<keyword evidence="2" id="KW-1185">Reference proteome</keyword>
<sequence>TLVSVLIGDNCPTNKATADMLGVRLIGCACHKLNLAIQKLIAKTPGTSDAIARVRSMVIKATNLKAAAALRDLTELVPLLNNDTRWSSTYRMIERFFKIEKELRLVDEVEVPRNAEVQVLRDLMPKLEKLDSITVDLHTQGTTVADARGTLDIVLDDFPELSHYLAQDAAIVHDPSFESGYQDLSYMLGTSTSVERLFSIAKYVMPAHRERMSTWMFENIMFLKTNRDLWTSKTVAIAIRDARA</sequence>
<dbReference type="EMBL" id="JH159151">
    <property type="protein sequence ID" value="EGZ27139.1"/>
    <property type="molecule type" value="Genomic_DNA"/>
</dbReference>
<dbReference type="AlphaFoldDB" id="G4YK07"/>
<evidence type="ECO:0008006" key="3">
    <source>
        <dbReference type="Google" id="ProtNLM"/>
    </source>
</evidence>
<dbReference type="Proteomes" id="UP000002640">
    <property type="component" value="Unassembled WGS sequence"/>
</dbReference>
<dbReference type="PANTHER" id="PTHR40866:SF1">
    <property type="entry name" value="BED-TYPE DOMAIN-CONTAINING PROTEIN"/>
    <property type="match status" value="1"/>
</dbReference>
<proteinExistence type="predicted"/>
<dbReference type="SUPFAM" id="SSF53098">
    <property type="entry name" value="Ribonuclease H-like"/>
    <property type="match status" value="1"/>
</dbReference>
<evidence type="ECO:0000313" key="2">
    <source>
        <dbReference type="Proteomes" id="UP000002640"/>
    </source>
</evidence>
<evidence type="ECO:0000313" key="1">
    <source>
        <dbReference type="EMBL" id="EGZ27139.1"/>
    </source>
</evidence>
<dbReference type="InterPro" id="IPR012337">
    <property type="entry name" value="RNaseH-like_sf"/>
</dbReference>
<feature type="non-terminal residue" evidence="1">
    <location>
        <position position="244"/>
    </location>
</feature>
<name>G4YK07_PHYSP</name>
<dbReference type="PANTHER" id="PTHR40866">
    <property type="entry name" value="BED-TYPE DOMAIN-CONTAINING PROTEIN"/>
    <property type="match status" value="1"/>
</dbReference>
<dbReference type="RefSeq" id="XP_009514414.1">
    <property type="nucleotide sequence ID" value="XM_009516119.1"/>
</dbReference>
<dbReference type="GeneID" id="20652468"/>
<organism evidence="1 2">
    <name type="scientific">Phytophthora sojae (strain P6497)</name>
    <name type="common">Soybean stem and root rot agent</name>
    <name type="synonym">Phytophthora megasperma f. sp. glycines</name>
    <dbReference type="NCBI Taxonomy" id="1094619"/>
    <lineage>
        <taxon>Eukaryota</taxon>
        <taxon>Sar</taxon>
        <taxon>Stramenopiles</taxon>
        <taxon>Oomycota</taxon>
        <taxon>Peronosporomycetes</taxon>
        <taxon>Peronosporales</taxon>
        <taxon>Peronosporaceae</taxon>
        <taxon>Phytophthora</taxon>
    </lineage>
</organism>
<protein>
    <recommendedName>
        <fullName evidence="3">HAT C-terminal dimerisation domain-containing protein</fullName>
    </recommendedName>
</protein>
<dbReference type="KEGG" id="psoj:PHYSODRAFT_435085"/>
<dbReference type="InParanoid" id="G4YK07"/>
<feature type="non-terminal residue" evidence="1">
    <location>
        <position position="1"/>
    </location>
</feature>
<reference evidence="1 2" key="1">
    <citation type="journal article" date="2006" name="Science">
        <title>Phytophthora genome sequences uncover evolutionary origins and mechanisms of pathogenesis.</title>
        <authorList>
            <person name="Tyler B.M."/>
            <person name="Tripathy S."/>
            <person name="Zhang X."/>
            <person name="Dehal P."/>
            <person name="Jiang R.H."/>
            <person name="Aerts A."/>
            <person name="Arredondo F.D."/>
            <person name="Baxter L."/>
            <person name="Bensasson D."/>
            <person name="Beynon J.L."/>
            <person name="Chapman J."/>
            <person name="Damasceno C.M."/>
            <person name="Dorrance A.E."/>
            <person name="Dou D."/>
            <person name="Dickerman A.W."/>
            <person name="Dubchak I.L."/>
            <person name="Garbelotto M."/>
            <person name="Gijzen M."/>
            <person name="Gordon S.G."/>
            <person name="Govers F."/>
            <person name="Grunwald N.J."/>
            <person name="Huang W."/>
            <person name="Ivors K.L."/>
            <person name="Jones R.W."/>
            <person name="Kamoun S."/>
            <person name="Krampis K."/>
            <person name="Lamour K.H."/>
            <person name="Lee M.K."/>
            <person name="McDonald W.H."/>
            <person name="Medina M."/>
            <person name="Meijer H.J."/>
            <person name="Nordberg E.K."/>
            <person name="Maclean D.J."/>
            <person name="Ospina-Giraldo M.D."/>
            <person name="Morris P.F."/>
            <person name="Phuntumart V."/>
            <person name="Putnam N.H."/>
            <person name="Rash S."/>
            <person name="Rose J.K."/>
            <person name="Sakihama Y."/>
            <person name="Salamov A.A."/>
            <person name="Savidor A."/>
            <person name="Scheuring C.F."/>
            <person name="Smith B.M."/>
            <person name="Sobral B.W."/>
            <person name="Terry A."/>
            <person name="Torto-Alalibo T.A."/>
            <person name="Win J."/>
            <person name="Xu Z."/>
            <person name="Zhang H."/>
            <person name="Grigoriev I.V."/>
            <person name="Rokhsar D.S."/>
            <person name="Boore J.L."/>
        </authorList>
    </citation>
    <scope>NUCLEOTIDE SEQUENCE [LARGE SCALE GENOMIC DNA]</scope>
    <source>
        <strain evidence="1 2">P6497</strain>
    </source>
</reference>
<gene>
    <name evidence="1" type="ORF">PHYSODRAFT_435085</name>
</gene>
<accession>G4YK07</accession>